<reference evidence="2" key="1">
    <citation type="journal article" date="2014" name="Int. J. Syst. Evol. Microbiol.">
        <title>Complete genome sequence of Corynebacterium casei LMG S-19264T (=DSM 44701T), isolated from a smear-ripened cheese.</title>
        <authorList>
            <consortium name="US DOE Joint Genome Institute (JGI-PGF)"/>
            <person name="Walter F."/>
            <person name="Albersmeier A."/>
            <person name="Kalinowski J."/>
            <person name="Ruckert C."/>
        </authorList>
    </citation>
    <scope>NUCLEOTIDE SEQUENCE</scope>
    <source>
        <strain evidence="2">JCM 10088</strain>
    </source>
</reference>
<dbReference type="Proteomes" id="UP000610960">
    <property type="component" value="Unassembled WGS sequence"/>
</dbReference>
<proteinExistence type="predicted"/>
<evidence type="ECO:0000313" key="2">
    <source>
        <dbReference type="EMBL" id="GGP22503.1"/>
    </source>
</evidence>
<name>A0A830H0W4_9CREN</name>
<dbReference type="AlphaFoldDB" id="A0A830H0W4"/>
<evidence type="ECO:0000256" key="1">
    <source>
        <dbReference type="SAM" id="MobiDB-lite"/>
    </source>
</evidence>
<gene>
    <name evidence="2" type="ORF">GCM10007981_18830</name>
</gene>
<comment type="caution">
    <text evidence="2">The sequence shown here is derived from an EMBL/GenBank/DDBJ whole genome shotgun (WGS) entry which is preliminary data.</text>
</comment>
<accession>A0A830H0W4</accession>
<sequence>MKQDLGGVVKCMDLLLFPRVCVSRLYLEVGRNGSSLEHAVRGAPTTAPRGGGAGDEALLHQLP</sequence>
<protein>
    <submittedName>
        <fullName evidence="2">Uncharacterized protein</fullName>
    </submittedName>
</protein>
<reference evidence="2" key="2">
    <citation type="submission" date="2020-09" db="EMBL/GenBank/DDBJ databases">
        <authorList>
            <person name="Sun Q."/>
            <person name="Ohkuma M."/>
        </authorList>
    </citation>
    <scope>NUCLEOTIDE SEQUENCE</scope>
    <source>
        <strain evidence="2">JCM 10088</strain>
    </source>
</reference>
<dbReference type="EMBL" id="BMNL01000004">
    <property type="protein sequence ID" value="GGP22503.1"/>
    <property type="molecule type" value="Genomic_DNA"/>
</dbReference>
<keyword evidence="3" id="KW-1185">Reference proteome</keyword>
<organism evidence="2 3">
    <name type="scientific">Thermocladium modestius</name>
    <dbReference type="NCBI Taxonomy" id="62609"/>
    <lineage>
        <taxon>Archaea</taxon>
        <taxon>Thermoproteota</taxon>
        <taxon>Thermoprotei</taxon>
        <taxon>Thermoproteales</taxon>
        <taxon>Thermoproteaceae</taxon>
        <taxon>Thermocladium</taxon>
    </lineage>
</organism>
<evidence type="ECO:0000313" key="3">
    <source>
        <dbReference type="Proteomes" id="UP000610960"/>
    </source>
</evidence>
<feature type="region of interest" description="Disordered" evidence="1">
    <location>
        <begin position="40"/>
        <end position="63"/>
    </location>
</feature>